<dbReference type="Proteomes" id="UP000828048">
    <property type="component" value="Chromosome 4"/>
</dbReference>
<evidence type="ECO:0000313" key="2">
    <source>
        <dbReference type="Proteomes" id="UP000828048"/>
    </source>
</evidence>
<organism evidence="1 2">
    <name type="scientific">Vaccinium darrowii</name>
    <dbReference type="NCBI Taxonomy" id="229202"/>
    <lineage>
        <taxon>Eukaryota</taxon>
        <taxon>Viridiplantae</taxon>
        <taxon>Streptophyta</taxon>
        <taxon>Embryophyta</taxon>
        <taxon>Tracheophyta</taxon>
        <taxon>Spermatophyta</taxon>
        <taxon>Magnoliopsida</taxon>
        <taxon>eudicotyledons</taxon>
        <taxon>Gunneridae</taxon>
        <taxon>Pentapetalae</taxon>
        <taxon>asterids</taxon>
        <taxon>Ericales</taxon>
        <taxon>Ericaceae</taxon>
        <taxon>Vaccinioideae</taxon>
        <taxon>Vaccinieae</taxon>
        <taxon>Vaccinium</taxon>
    </lineage>
</organism>
<dbReference type="EMBL" id="CM037154">
    <property type="protein sequence ID" value="KAH7859752.1"/>
    <property type="molecule type" value="Genomic_DNA"/>
</dbReference>
<reference evidence="1 2" key="1">
    <citation type="journal article" date="2021" name="Hortic Res">
        <title>High-quality reference genome and annotation aids understanding of berry development for evergreen blueberry (Vaccinium darrowii).</title>
        <authorList>
            <person name="Yu J."/>
            <person name="Hulse-Kemp A.M."/>
            <person name="Babiker E."/>
            <person name="Staton M."/>
        </authorList>
    </citation>
    <scope>NUCLEOTIDE SEQUENCE [LARGE SCALE GENOMIC DNA]</scope>
    <source>
        <strain evidence="2">cv. NJ 8807/NJ 8810</strain>
        <tissue evidence="1">Young leaf</tissue>
    </source>
</reference>
<name>A0ACB7Z484_9ERIC</name>
<keyword evidence="2" id="KW-1185">Reference proteome</keyword>
<sequence>MGVFLNLIDAILCFFFIIIALCAPLIDSQTCLPIDLFPKVLVDLKSWYSREYGDYLVEEKPNFFVGIVWLELLFQWPLSLLNLYGILGGKSWFRTTCLIYGVSTFTSMVAILSEMVGSGKASDKLLMMYFPFLGFAVLAILRGLLPNSGKSTSAGRRPVDECLVSRFGFNNHSRASLAAAMLTKSP</sequence>
<protein>
    <submittedName>
        <fullName evidence="1">Uncharacterized protein</fullName>
    </submittedName>
</protein>
<proteinExistence type="predicted"/>
<comment type="caution">
    <text evidence="1">The sequence shown here is derived from an EMBL/GenBank/DDBJ whole genome shotgun (WGS) entry which is preliminary data.</text>
</comment>
<accession>A0ACB7Z484</accession>
<evidence type="ECO:0000313" key="1">
    <source>
        <dbReference type="EMBL" id="KAH7859752.1"/>
    </source>
</evidence>
<gene>
    <name evidence="1" type="ORF">Vadar_004999</name>
</gene>